<protein>
    <submittedName>
        <fullName evidence="2">DUF1351 domain-containing protein</fullName>
    </submittedName>
</protein>
<dbReference type="EMBL" id="SCLX01000007">
    <property type="protein sequence ID" value="RXF59477.1"/>
    <property type="molecule type" value="Genomic_DNA"/>
</dbReference>
<gene>
    <name evidence="2" type="ORF">ERD32_01895</name>
</gene>
<dbReference type="Pfam" id="PF07083">
    <property type="entry name" value="DUF1351"/>
    <property type="match status" value="1"/>
</dbReference>
<reference evidence="2 3" key="1">
    <citation type="submission" date="2019-01" db="EMBL/GenBank/DDBJ databases">
        <title>The genome sequence of Lactobacillus crispatus L49.</title>
        <authorList>
            <person name="Zhong J."/>
            <person name="Zhang J."/>
        </authorList>
    </citation>
    <scope>NUCLEOTIDE SEQUENCE [LARGE SCALE GENOMIC DNA]</scope>
    <source>
        <strain evidence="2 3">L49</strain>
    </source>
</reference>
<keyword evidence="1" id="KW-0175">Coiled coil</keyword>
<evidence type="ECO:0000313" key="3">
    <source>
        <dbReference type="Proteomes" id="UP000289808"/>
    </source>
</evidence>
<dbReference type="AlphaFoldDB" id="A0A4Q0LWG0"/>
<accession>A0A4Q0LWG0</accession>
<sequence>MTNNELIQFDGIEYPVSYKSAEIIFPKYGEMKDNILKVHDEFADWTVTPQNLKSSKEVRKNLNKLKRTINSQRISITSGIQKPAKMFKANIDDLIAIIDETTKNIDSQLKQYDDKLRQDKHDQHVKFIKQACEDAGVDPSKIRYNASWDNKTYSNPKFEAELYEQVDILRKNKQQLETNKRIIIQKADELGIPFAHYFEQLQRGVPLDEILNDMQAEKDEPIEIAKKQKETKKKEQADLVKHGDKAIDPQTGEVKEKTYTFRLEFQNVTKYQVDQLNSFLKDWGIKARRIK</sequence>
<dbReference type="RefSeq" id="WP_128733940.1">
    <property type="nucleotide sequence ID" value="NZ_SCLX01000007.1"/>
</dbReference>
<evidence type="ECO:0000313" key="2">
    <source>
        <dbReference type="EMBL" id="RXF59477.1"/>
    </source>
</evidence>
<evidence type="ECO:0000256" key="1">
    <source>
        <dbReference type="SAM" id="Coils"/>
    </source>
</evidence>
<dbReference type="Proteomes" id="UP000289808">
    <property type="component" value="Unassembled WGS sequence"/>
</dbReference>
<name>A0A4Q0LWG0_9LACO</name>
<comment type="caution">
    <text evidence="2">The sequence shown here is derived from an EMBL/GenBank/DDBJ whole genome shotgun (WGS) entry which is preliminary data.</text>
</comment>
<organism evidence="2 3">
    <name type="scientific">Lactobacillus crispatus</name>
    <dbReference type="NCBI Taxonomy" id="47770"/>
    <lineage>
        <taxon>Bacteria</taxon>
        <taxon>Bacillati</taxon>
        <taxon>Bacillota</taxon>
        <taxon>Bacilli</taxon>
        <taxon>Lactobacillales</taxon>
        <taxon>Lactobacillaceae</taxon>
        <taxon>Lactobacillus</taxon>
    </lineage>
</organism>
<dbReference type="InterPro" id="IPR009785">
    <property type="entry name" value="Prophage_Lj928_Orf309"/>
</dbReference>
<feature type="coiled-coil region" evidence="1">
    <location>
        <begin position="159"/>
        <end position="186"/>
    </location>
</feature>
<proteinExistence type="predicted"/>